<comment type="similarity">
    <text evidence="2">Belongs to the TMC family.</text>
</comment>
<dbReference type="Pfam" id="PF07810">
    <property type="entry name" value="TMC"/>
    <property type="match status" value="1"/>
</dbReference>
<keyword evidence="4 6" id="KW-1133">Transmembrane helix</keyword>
<name>A0ABM1MV78_NICVS</name>
<keyword evidence="5 6" id="KW-0472">Membrane</keyword>
<feature type="transmembrane region" description="Helical" evidence="6">
    <location>
        <begin position="263"/>
        <end position="282"/>
    </location>
</feature>
<evidence type="ECO:0000256" key="6">
    <source>
        <dbReference type="SAM" id="Phobius"/>
    </source>
</evidence>
<evidence type="ECO:0000256" key="5">
    <source>
        <dbReference type="ARBA" id="ARBA00023136"/>
    </source>
</evidence>
<keyword evidence="3 6" id="KW-0812">Transmembrane</keyword>
<gene>
    <name evidence="9" type="primary">LOC108564084</name>
</gene>
<comment type="subcellular location">
    <subcellularLocation>
        <location evidence="1">Membrane</location>
        <topology evidence="1">Multi-pass membrane protein</topology>
    </subcellularLocation>
</comment>
<evidence type="ECO:0000313" key="8">
    <source>
        <dbReference type="Proteomes" id="UP000695000"/>
    </source>
</evidence>
<protein>
    <submittedName>
        <fullName evidence="9">Transmembrane channel-like protein 5 isoform X1</fullName>
    </submittedName>
</protein>
<feature type="transmembrane region" description="Helical" evidence="6">
    <location>
        <begin position="569"/>
        <end position="590"/>
    </location>
</feature>
<dbReference type="GeneID" id="108564084"/>
<feature type="transmembrane region" description="Helical" evidence="6">
    <location>
        <begin position="190"/>
        <end position="210"/>
    </location>
</feature>
<feature type="domain" description="TMC" evidence="7">
    <location>
        <begin position="458"/>
        <end position="564"/>
    </location>
</feature>
<evidence type="ECO:0000256" key="4">
    <source>
        <dbReference type="ARBA" id="ARBA00022989"/>
    </source>
</evidence>
<reference evidence="9" key="1">
    <citation type="submission" date="2025-08" db="UniProtKB">
        <authorList>
            <consortium name="RefSeq"/>
        </authorList>
    </citation>
    <scope>IDENTIFICATION</scope>
    <source>
        <tissue evidence="9">Whole Larva</tissue>
    </source>
</reference>
<feature type="transmembrane region" description="Helical" evidence="6">
    <location>
        <begin position="627"/>
        <end position="650"/>
    </location>
</feature>
<feature type="transmembrane region" description="Helical" evidence="6">
    <location>
        <begin position="470"/>
        <end position="492"/>
    </location>
</feature>
<proteinExistence type="inferred from homology"/>
<evidence type="ECO:0000259" key="7">
    <source>
        <dbReference type="Pfam" id="PF07810"/>
    </source>
</evidence>
<dbReference type="Proteomes" id="UP000695000">
    <property type="component" value="Unplaced"/>
</dbReference>
<dbReference type="RefSeq" id="XP_017778478.1">
    <property type="nucleotide sequence ID" value="XM_017922989.1"/>
</dbReference>
<evidence type="ECO:0000256" key="1">
    <source>
        <dbReference type="ARBA" id="ARBA00004141"/>
    </source>
</evidence>
<evidence type="ECO:0000256" key="3">
    <source>
        <dbReference type="ARBA" id="ARBA00022692"/>
    </source>
</evidence>
<keyword evidence="8" id="KW-1185">Reference proteome</keyword>
<feature type="transmembrane region" description="Helical" evidence="6">
    <location>
        <begin position="513"/>
        <end position="534"/>
    </location>
</feature>
<sequence>MQAAMDDIHLELNHVDTENSDMSIGGDSRFSSYRHRTVSLQRNSLANEMIGLRTMGRYKYHTNTLRSIRSPEDADTIVNQIQENVAKADDEQQADQLRREALRDMPQSLTIKRQVKQTLMLNEKSRGDNHSTIGCYKWAVYSIIILYSKLKASIYNFLYTFELWYLILKTLEGQFGSAVATFFRFFRSLFFLNLFTLVPTFFFIVLPQILQSNFGDEVVVDQESFSPADIFTGEGSLTNSVLFYGHYTNETIKLAKYEYDMPYAYLFTMFVSYVIGFIVLSYSTAKSFRKNFIETKGGSKNVFAHKIFCSWDFGIATEDAATLKSSVIYHELRELLDQWNSPRTKASCASRFFTVCTNFAVNLLILFVLMGIAFGMWILLDKNRLNDDNEHIGMITAVVINVTILVFPLFFTIVGFCEDYKSPRNSFFVNLTRTILLEIVVIGILVAYWITSASKVECWETCLGQEIYRLVIFEFIFSIVFLPMTEIVRFLLNKNFPSTFDPPEFNINRYTLQILYNQTLFWIGLYFSPLLSAIVVLKLFVSWYLTTFTVLHCCKPSSKTWRAAQTETLFLIMAFLNLIMVMTCLGYVVASVETSGCGPFRSFEYVYNLVKEGILGLEQGQTILKTIIYVTKPGVVALIILMMCMGVYYLDAKSRAQDAMVKLLRNMLINEAKDKEFLLTRISLATQGRYNLQENPLEGSPMRQRRMREDLGDSGTEVLLPSHRVNI</sequence>
<dbReference type="InterPro" id="IPR012496">
    <property type="entry name" value="TMC_dom"/>
</dbReference>
<feature type="transmembrane region" description="Helical" evidence="6">
    <location>
        <begin position="428"/>
        <end position="450"/>
    </location>
</feature>
<evidence type="ECO:0000256" key="2">
    <source>
        <dbReference type="ARBA" id="ARBA00006510"/>
    </source>
</evidence>
<accession>A0ABM1MV78</accession>
<dbReference type="InterPro" id="IPR038900">
    <property type="entry name" value="TMC"/>
</dbReference>
<dbReference type="PANTHER" id="PTHR23302">
    <property type="entry name" value="TRANSMEMBRANE CHANNEL-RELATED"/>
    <property type="match status" value="1"/>
</dbReference>
<evidence type="ECO:0000313" key="9">
    <source>
        <dbReference type="RefSeq" id="XP_017778478.1"/>
    </source>
</evidence>
<organism evidence="8 9">
    <name type="scientific">Nicrophorus vespilloides</name>
    <name type="common">Boreal carrion beetle</name>
    <dbReference type="NCBI Taxonomy" id="110193"/>
    <lineage>
        <taxon>Eukaryota</taxon>
        <taxon>Metazoa</taxon>
        <taxon>Ecdysozoa</taxon>
        <taxon>Arthropoda</taxon>
        <taxon>Hexapoda</taxon>
        <taxon>Insecta</taxon>
        <taxon>Pterygota</taxon>
        <taxon>Neoptera</taxon>
        <taxon>Endopterygota</taxon>
        <taxon>Coleoptera</taxon>
        <taxon>Polyphaga</taxon>
        <taxon>Staphyliniformia</taxon>
        <taxon>Silphidae</taxon>
        <taxon>Nicrophorinae</taxon>
        <taxon>Nicrophorus</taxon>
    </lineage>
</organism>
<dbReference type="PANTHER" id="PTHR23302:SF43">
    <property type="entry name" value="TMC DOMAIN-CONTAINING PROTEIN"/>
    <property type="match status" value="1"/>
</dbReference>
<feature type="transmembrane region" description="Helical" evidence="6">
    <location>
        <begin position="392"/>
        <end position="416"/>
    </location>
</feature>
<feature type="transmembrane region" description="Helical" evidence="6">
    <location>
        <begin position="359"/>
        <end position="380"/>
    </location>
</feature>